<protein>
    <submittedName>
        <fullName evidence="1">Uncharacterized protein</fullName>
    </submittedName>
</protein>
<name>A0A9X5E542_9CYAN</name>
<organism evidence="1 2">
    <name type="scientific">Scytonema millei VB511283</name>
    <dbReference type="NCBI Taxonomy" id="1245923"/>
    <lineage>
        <taxon>Bacteria</taxon>
        <taxon>Bacillati</taxon>
        <taxon>Cyanobacteriota</taxon>
        <taxon>Cyanophyceae</taxon>
        <taxon>Nostocales</taxon>
        <taxon>Scytonemataceae</taxon>
        <taxon>Scytonema</taxon>
    </lineage>
</organism>
<dbReference type="OrthoDB" id="9917316at2"/>
<dbReference type="RefSeq" id="WP_039714168.1">
    <property type="nucleotide sequence ID" value="NZ_JTJC03000003.1"/>
</dbReference>
<proteinExistence type="predicted"/>
<accession>A0A9X5E542</accession>
<dbReference type="Proteomes" id="UP000031532">
    <property type="component" value="Unassembled WGS sequence"/>
</dbReference>
<comment type="caution">
    <text evidence="1">The sequence shown here is derived from an EMBL/GenBank/DDBJ whole genome shotgun (WGS) entry which is preliminary data.</text>
</comment>
<evidence type="ECO:0000313" key="1">
    <source>
        <dbReference type="EMBL" id="NHC35349.1"/>
    </source>
</evidence>
<dbReference type="EMBL" id="JTJC03000003">
    <property type="protein sequence ID" value="NHC35349.1"/>
    <property type="molecule type" value="Genomic_DNA"/>
</dbReference>
<keyword evidence="2" id="KW-1185">Reference proteome</keyword>
<reference evidence="1 2" key="1">
    <citation type="journal article" date="2015" name="Genome Announc.">
        <title>Draft Genome Sequence of the Terrestrial Cyanobacterium Scytonema millei VB511283, Isolated from Eastern India.</title>
        <authorList>
            <person name="Sen D."/>
            <person name="Chandrababunaidu M.M."/>
            <person name="Singh D."/>
            <person name="Sanghi N."/>
            <person name="Ghorai A."/>
            <person name="Mishra G.P."/>
            <person name="Madduluri M."/>
            <person name="Adhikary S.P."/>
            <person name="Tripathy S."/>
        </authorList>
    </citation>
    <scope>NUCLEOTIDE SEQUENCE [LARGE SCALE GENOMIC DNA]</scope>
    <source>
        <strain evidence="1 2">VB511283</strain>
    </source>
</reference>
<dbReference type="AlphaFoldDB" id="A0A9X5E542"/>
<sequence length="77" mass="8458">MIEHPDFFNVRKTAIALAVGPLAFLLLLLGIDFSSHQWQVWQAERSCVKVASVAGVVPSNANENNCSPNQAQYTSQK</sequence>
<evidence type="ECO:0000313" key="2">
    <source>
        <dbReference type="Proteomes" id="UP000031532"/>
    </source>
</evidence>
<gene>
    <name evidence="1" type="ORF">QH73_0011880</name>
</gene>